<feature type="non-terminal residue" evidence="7">
    <location>
        <position position="1"/>
    </location>
</feature>
<dbReference type="Pfam" id="PF00053">
    <property type="entry name" value="EGF_laminin"/>
    <property type="match status" value="1"/>
</dbReference>
<keyword evidence="1 4" id="KW-0245">EGF-like domain</keyword>
<evidence type="ECO:0000256" key="3">
    <source>
        <dbReference type="ARBA" id="ARBA00023157"/>
    </source>
</evidence>
<evidence type="ECO:0000259" key="6">
    <source>
        <dbReference type="PROSITE" id="PS50026"/>
    </source>
</evidence>
<dbReference type="PRINTS" id="PR00011">
    <property type="entry name" value="EGFLAMININ"/>
</dbReference>
<dbReference type="InterPro" id="IPR000742">
    <property type="entry name" value="EGF"/>
</dbReference>
<dbReference type="AlphaFoldDB" id="A0A0K2TMV4"/>
<proteinExistence type="predicted"/>
<evidence type="ECO:0000256" key="2">
    <source>
        <dbReference type="ARBA" id="ARBA00022737"/>
    </source>
</evidence>
<dbReference type="EMBL" id="HACA01009571">
    <property type="protein sequence ID" value="CDW26932.1"/>
    <property type="molecule type" value="Transcribed_RNA"/>
</dbReference>
<evidence type="ECO:0000313" key="7">
    <source>
        <dbReference type="EMBL" id="CDW26932.1"/>
    </source>
</evidence>
<feature type="disulfide bond" evidence="4">
    <location>
        <begin position="165"/>
        <end position="174"/>
    </location>
</feature>
<feature type="signal peptide" evidence="5">
    <location>
        <begin position="1"/>
        <end position="20"/>
    </location>
</feature>
<dbReference type="PROSITE" id="PS01186">
    <property type="entry name" value="EGF_2"/>
    <property type="match status" value="1"/>
</dbReference>
<dbReference type="PANTHER" id="PTHR11219">
    <property type="entry name" value="TENEURIN AND N-ACETYLGLUCOSAMINE-1-PHOSPHODIESTER ALPHA-N-ACETYLGLUCOSAMINIDASE"/>
    <property type="match status" value="1"/>
</dbReference>
<name>A0A0K2TMV4_LEPSM</name>
<feature type="chain" id="PRO_5005487921" description="EGF-like domain-containing protein" evidence="5">
    <location>
        <begin position="21"/>
        <end position="261"/>
    </location>
</feature>
<keyword evidence="2" id="KW-0677">Repeat</keyword>
<dbReference type="InterPro" id="IPR051216">
    <property type="entry name" value="Teneurin"/>
</dbReference>
<reference evidence="7" key="1">
    <citation type="submission" date="2014-05" db="EMBL/GenBank/DDBJ databases">
        <authorList>
            <person name="Chronopoulou M."/>
        </authorList>
    </citation>
    <scope>NUCLEOTIDE SEQUENCE</scope>
    <source>
        <tissue evidence="7">Whole organism</tissue>
    </source>
</reference>
<comment type="caution">
    <text evidence="4">Lacks conserved residue(s) required for the propagation of feature annotation.</text>
</comment>
<feature type="disulfide bond" evidence="4">
    <location>
        <begin position="197"/>
        <end position="206"/>
    </location>
</feature>
<keyword evidence="5" id="KW-0732">Signal</keyword>
<dbReference type="InterPro" id="IPR002049">
    <property type="entry name" value="LE_dom"/>
</dbReference>
<feature type="domain" description="EGF-like" evidence="6">
    <location>
        <begin position="179"/>
        <end position="207"/>
    </location>
</feature>
<sequence>MPSMFLVLFVTSLLLNGTQSYMVQRKFSGSRYTPLLLKNKIDCSAEKLKEQDRYICTEDGEIRCLSGWTKEELKCVIPDCSLNGEDGCKHGRCIAPHTCACDIGWEGPLCDTCVTMPNCEHGNCTDALGCKCHNGWEGYFCNIPICKENCSITNGFCNNPGKCECMFGWQGEDCNDCSKLDSCTNGHCSTKPFECICDEGYSGPNCDIAGCNCVHGMCNTKNGQCDCVPGWFGKHCEHCLPNLNKCNKCKDNIPWTCEEGS</sequence>
<dbReference type="OrthoDB" id="6130531at2759"/>
<feature type="non-terminal residue" evidence="7">
    <location>
        <position position="261"/>
    </location>
</feature>
<dbReference type="PROSITE" id="PS50026">
    <property type="entry name" value="EGF_3"/>
    <property type="match status" value="2"/>
</dbReference>
<keyword evidence="3 4" id="KW-1015">Disulfide bond</keyword>
<organism evidence="7">
    <name type="scientific">Lepeophtheirus salmonis</name>
    <name type="common">Salmon louse</name>
    <name type="synonym">Caligus salmonis</name>
    <dbReference type="NCBI Taxonomy" id="72036"/>
    <lineage>
        <taxon>Eukaryota</taxon>
        <taxon>Metazoa</taxon>
        <taxon>Ecdysozoa</taxon>
        <taxon>Arthropoda</taxon>
        <taxon>Crustacea</taxon>
        <taxon>Multicrustacea</taxon>
        <taxon>Hexanauplia</taxon>
        <taxon>Copepoda</taxon>
        <taxon>Siphonostomatoida</taxon>
        <taxon>Caligidae</taxon>
        <taxon>Lepeophtheirus</taxon>
    </lineage>
</organism>
<dbReference type="Gene3D" id="2.10.25.10">
    <property type="entry name" value="Laminin"/>
    <property type="match status" value="3"/>
</dbReference>
<evidence type="ECO:0000256" key="4">
    <source>
        <dbReference type="PROSITE-ProRule" id="PRU00076"/>
    </source>
</evidence>
<accession>A0A0K2TMV4</accession>
<dbReference type="PANTHER" id="PTHR11219:SF69">
    <property type="entry name" value="TENEURIN-A"/>
    <property type="match status" value="1"/>
</dbReference>
<feature type="domain" description="EGF-like" evidence="6">
    <location>
        <begin position="142"/>
        <end position="175"/>
    </location>
</feature>
<dbReference type="SMART" id="SM00181">
    <property type="entry name" value="EGF"/>
    <property type="match status" value="5"/>
</dbReference>
<dbReference type="PROSITE" id="PS00022">
    <property type="entry name" value="EGF_1"/>
    <property type="match status" value="3"/>
</dbReference>
<protein>
    <recommendedName>
        <fullName evidence="6">EGF-like domain-containing protein</fullName>
    </recommendedName>
</protein>
<evidence type="ECO:0000256" key="1">
    <source>
        <dbReference type="ARBA" id="ARBA00022536"/>
    </source>
</evidence>
<evidence type="ECO:0000256" key="5">
    <source>
        <dbReference type="SAM" id="SignalP"/>
    </source>
</evidence>